<dbReference type="EMBL" id="JBHSGU010000019">
    <property type="protein sequence ID" value="MFC4701658.1"/>
    <property type="molecule type" value="Genomic_DNA"/>
</dbReference>
<comment type="caution">
    <text evidence="3">The sequence shown here is derived from an EMBL/GenBank/DDBJ whole genome shotgun (WGS) entry which is preliminary data.</text>
</comment>
<dbReference type="Pfam" id="PF02021">
    <property type="entry name" value="UPF0102"/>
    <property type="match status" value="1"/>
</dbReference>
<dbReference type="HAMAP" id="MF_00048">
    <property type="entry name" value="UPF0102"/>
    <property type="match status" value="1"/>
</dbReference>
<reference evidence="4" key="1">
    <citation type="journal article" date="2019" name="Int. J. Syst. Evol. Microbiol.">
        <title>The Global Catalogue of Microorganisms (GCM) 10K type strain sequencing project: providing services to taxonomists for standard genome sequencing and annotation.</title>
        <authorList>
            <consortium name="The Broad Institute Genomics Platform"/>
            <consortium name="The Broad Institute Genome Sequencing Center for Infectious Disease"/>
            <person name="Wu L."/>
            <person name="Ma J."/>
        </authorList>
    </citation>
    <scope>NUCLEOTIDE SEQUENCE [LARGE SCALE GENOMIC DNA]</scope>
    <source>
        <strain evidence="4">KACC 12507</strain>
    </source>
</reference>
<dbReference type="NCBIfam" id="TIGR00252">
    <property type="entry name" value="YraN family protein"/>
    <property type="match status" value="1"/>
</dbReference>
<dbReference type="InterPro" id="IPR011856">
    <property type="entry name" value="tRNA_endonuc-like_dom_sf"/>
</dbReference>
<proteinExistence type="inferred from homology"/>
<evidence type="ECO:0000256" key="2">
    <source>
        <dbReference type="HAMAP-Rule" id="MF_00048"/>
    </source>
</evidence>
<protein>
    <recommendedName>
        <fullName evidence="2">UPF0102 protein ACFO4O_15995</fullName>
    </recommendedName>
</protein>
<dbReference type="NCBIfam" id="NF009150">
    <property type="entry name" value="PRK12497.1-3"/>
    <property type="match status" value="1"/>
</dbReference>
<comment type="similarity">
    <text evidence="1 2">Belongs to the UPF0102 family.</text>
</comment>
<dbReference type="InterPro" id="IPR011335">
    <property type="entry name" value="Restrct_endonuc-II-like"/>
</dbReference>
<keyword evidence="4" id="KW-1185">Reference proteome</keyword>
<name>A0ABV9M1T3_9ALTE</name>
<dbReference type="Gene3D" id="3.40.1350.10">
    <property type="match status" value="1"/>
</dbReference>
<dbReference type="InterPro" id="IPR003509">
    <property type="entry name" value="UPF0102_YraN-like"/>
</dbReference>
<evidence type="ECO:0000256" key="1">
    <source>
        <dbReference type="ARBA" id="ARBA00006738"/>
    </source>
</evidence>
<dbReference type="PANTHER" id="PTHR34039">
    <property type="entry name" value="UPF0102 PROTEIN YRAN"/>
    <property type="match status" value="1"/>
</dbReference>
<dbReference type="Proteomes" id="UP001595897">
    <property type="component" value="Unassembled WGS sequence"/>
</dbReference>
<dbReference type="SUPFAM" id="SSF52980">
    <property type="entry name" value="Restriction endonuclease-like"/>
    <property type="match status" value="1"/>
</dbReference>
<gene>
    <name evidence="3" type="ORF">ACFO4O_15995</name>
</gene>
<accession>A0ABV9M1T3</accession>
<dbReference type="PANTHER" id="PTHR34039:SF1">
    <property type="entry name" value="UPF0102 PROTEIN YRAN"/>
    <property type="match status" value="1"/>
</dbReference>
<dbReference type="RefSeq" id="WP_382410342.1">
    <property type="nucleotide sequence ID" value="NZ_JBHSGU010000019.1"/>
</dbReference>
<organism evidence="3 4">
    <name type="scientific">Glaciecola siphonariae</name>
    <dbReference type="NCBI Taxonomy" id="521012"/>
    <lineage>
        <taxon>Bacteria</taxon>
        <taxon>Pseudomonadati</taxon>
        <taxon>Pseudomonadota</taxon>
        <taxon>Gammaproteobacteria</taxon>
        <taxon>Alteromonadales</taxon>
        <taxon>Alteromonadaceae</taxon>
        <taxon>Glaciecola</taxon>
    </lineage>
</organism>
<sequence length="118" mass="13556">MAIKQWIASETGSIAEQRAKEHLIAQGLEFVAQNFRVKSGEIDLIFKDMQQWVFVEVKYRASDSHGHAAEMFTPSKRRKLERAIMCYLHGLDLNCHHTSMRIDLVAIDGDAINWIKNV</sequence>
<evidence type="ECO:0000313" key="3">
    <source>
        <dbReference type="EMBL" id="MFC4701658.1"/>
    </source>
</evidence>
<evidence type="ECO:0000313" key="4">
    <source>
        <dbReference type="Proteomes" id="UP001595897"/>
    </source>
</evidence>